<sequence length="356" mass="38576">MAIVRNKVSSKNSQQVTKERQRATHAVKMQPTVSPWAWVSSLDRRARTRAAAEHARPHAREHDKFAFYGLRKDTRHFIRLDPLPKGLLLPRQWAAPTAPPITWRVDRFHDVDTWEISNMKGIPNFRPYDPVSIVLPAGSGAGAAAAGSAGGAASAGGAGGTRADPAGGASWGHAARGWAAGAVALALLVLLVKAAENCLHKKLFRAIYMHTNAGAAELEPEVMRGHYRLRGVIRQDSDEWSTPNVMATTFQHYDCDVPTPERVRGRAWSEDELPPPYAAVSRLPPSKPAPPAPDDAPPPYSACAPGPAAADPAQRPELVFENGRIVEIMTQESRARAAPHYGRPPPHPAPHAMMLV</sequence>
<dbReference type="AlphaFoldDB" id="A0A2H1V425"/>
<gene>
    <name evidence="2" type="ORF">SFRICE_019670</name>
</gene>
<feature type="compositionally biased region" description="Gly residues" evidence="1">
    <location>
        <begin position="148"/>
        <end position="160"/>
    </location>
</feature>
<protein>
    <submittedName>
        <fullName evidence="2">SFRICE_019670</fullName>
    </submittedName>
</protein>
<proteinExistence type="predicted"/>
<dbReference type="EMBL" id="ODYU01000576">
    <property type="protein sequence ID" value="SOQ35581.1"/>
    <property type="molecule type" value="Genomic_DNA"/>
</dbReference>
<reference evidence="2" key="1">
    <citation type="submission" date="2016-07" db="EMBL/GenBank/DDBJ databases">
        <authorList>
            <person name="Bretaudeau A."/>
        </authorList>
    </citation>
    <scope>NUCLEOTIDE SEQUENCE</scope>
    <source>
        <strain evidence="2">Rice</strain>
        <tissue evidence="2">Whole body</tissue>
    </source>
</reference>
<feature type="region of interest" description="Disordered" evidence="1">
    <location>
        <begin position="1"/>
        <end position="23"/>
    </location>
</feature>
<feature type="region of interest" description="Disordered" evidence="1">
    <location>
        <begin position="333"/>
        <end position="356"/>
    </location>
</feature>
<accession>A0A2H1V425</accession>
<evidence type="ECO:0000313" key="2">
    <source>
        <dbReference type="EMBL" id="SOQ35581.1"/>
    </source>
</evidence>
<feature type="compositionally biased region" description="Low complexity" evidence="1">
    <location>
        <begin position="301"/>
        <end position="313"/>
    </location>
</feature>
<evidence type="ECO:0000256" key="1">
    <source>
        <dbReference type="SAM" id="MobiDB-lite"/>
    </source>
</evidence>
<feature type="region of interest" description="Disordered" evidence="1">
    <location>
        <begin position="274"/>
        <end position="313"/>
    </location>
</feature>
<feature type="region of interest" description="Disordered" evidence="1">
    <location>
        <begin position="146"/>
        <end position="167"/>
    </location>
</feature>
<organism evidence="2">
    <name type="scientific">Spodoptera frugiperda</name>
    <name type="common">Fall armyworm</name>
    <dbReference type="NCBI Taxonomy" id="7108"/>
    <lineage>
        <taxon>Eukaryota</taxon>
        <taxon>Metazoa</taxon>
        <taxon>Ecdysozoa</taxon>
        <taxon>Arthropoda</taxon>
        <taxon>Hexapoda</taxon>
        <taxon>Insecta</taxon>
        <taxon>Pterygota</taxon>
        <taxon>Neoptera</taxon>
        <taxon>Endopterygota</taxon>
        <taxon>Lepidoptera</taxon>
        <taxon>Glossata</taxon>
        <taxon>Ditrysia</taxon>
        <taxon>Noctuoidea</taxon>
        <taxon>Noctuidae</taxon>
        <taxon>Amphipyrinae</taxon>
        <taxon>Spodoptera</taxon>
    </lineage>
</organism>
<feature type="compositionally biased region" description="Polar residues" evidence="1">
    <location>
        <begin position="7"/>
        <end position="16"/>
    </location>
</feature>
<feature type="compositionally biased region" description="Pro residues" evidence="1">
    <location>
        <begin position="285"/>
        <end position="300"/>
    </location>
</feature>
<name>A0A2H1V425_SPOFR</name>